<keyword evidence="15" id="KW-1185">Reference proteome</keyword>
<comment type="caution">
    <text evidence="14">The sequence shown here is derived from an EMBL/GenBank/DDBJ whole genome shotgun (WGS) entry which is preliminary data.</text>
</comment>
<dbReference type="FunFam" id="3.40.50.300:FF:000221">
    <property type="entry name" value="Multidrug ABC transporter ATP-binding protein"/>
    <property type="match status" value="1"/>
</dbReference>
<dbReference type="PROSITE" id="PS50893">
    <property type="entry name" value="ABC_TRANSPORTER_2"/>
    <property type="match status" value="1"/>
</dbReference>
<evidence type="ECO:0000256" key="3">
    <source>
        <dbReference type="ARBA" id="ARBA00022475"/>
    </source>
</evidence>
<keyword evidence="10 11" id="KW-0472">Membrane</keyword>
<keyword evidence="4 11" id="KW-0812">Transmembrane</keyword>
<evidence type="ECO:0000313" key="15">
    <source>
        <dbReference type="Proteomes" id="UP000267464"/>
    </source>
</evidence>
<evidence type="ECO:0000256" key="1">
    <source>
        <dbReference type="ARBA" id="ARBA00004651"/>
    </source>
</evidence>
<dbReference type="InterPro" id="IPR011527">
    <property type="entry name" value="ABC1_TM_dom"/>
</dbReference>
<dbReference type="InterPro" id="IPR011917">
    <property type="entry name" value="ABC_transpr_lipidA"/>
</dbReference>
<reference evidence="14 15" key="1">
    <citation type="submission" date="2018-08" db="EMBL/GenBank/DDBJ databases">
        <authorList>
            <person name="Khan S.A."/>
            <person name="Jeon C.O."/>
            <person name="Chun B.H."/>
            <person name="Jeong S.E."/>
        </authorList>
    </citation>
    <scope>NUCLEOTIDE SEQUENCE [LARGE SCALE GENOMIC DNA]</scope>
    <source>
        <strain evidence="14 15">S-16</strain>
    </source>
</reference>
<feature type="domain" description="ABC transporter" evidence="12">
    <location>
        <begin position="341"/>
        <end position="575"/>
    </location>
</feature>
<dbReference type="RefSeq" id="WP_124538374.1">
    <property type="nucleotide sequence ID" value="NZ_QUSW01000001.1"/>
</dbReference>
<feature type="transmembrane region" description="Helical" evidence="11">
    <location>
        <begin position="63"/>
        <end position="87"/>
    </location>
</feature>
<gene>
    <name evidence="14" type="primary">msbA</name>
    <name evidence="14" type="ORF">DZC73_01200</name>
</gene>
<evidence type="ECO:0000256" key="10">
    <source>
        <dbReference type="ARBA" id="ARBA00023136"/>
    </source>
</evidence>
<evidence type="ECO:0000256" key="6">
    <source>
        <dbReference type="ARBA" id="ARBA00022840"/>
    </source>
</evidence>
<keyword evidence="8 11" id="KW-1133">Transmembrane helix</keyword>
<evidence type="ECO:0000256" key="4">
    <source>
        <dbReference type="ARBA" id="ARBA00022692"/>
    </source>
</evidence>
<keyword evidence="2" id="KW-0813">Transport</keyword>
<reference evidence="14 15" key="2">
    <citation type="submission" date="2018-12" db="EMBL/GenBank/DDBJ databases">
        <title>Rhizobacter gummiphilus sp. nov., a rubber-degrading bacterium isolated from the soil of a botanical garden in Japan.</title>
        <authorList>
            <person name="Shunsuke S.S."/>
        </authorList>
    </citation>
    <scope>NUCLEOTIDE SEQUENCE [LARGE SCALE GENOMIC DNA]</scope>
    <source>
        <strain evidence="14 15">S-16</strain>
    </source>
</reference>
<dbReference type="SUPFAM" id="SSF52540">
    <property type="entry name" value="P-loop containing nucleoside triphosphate hydrolases"/>
    <property type="match status" value="1"/>
</dbReference>
<dbReference type="Pfam" id="PF00664">
    <property type="entry name" value="ABC_membrane"/>
    <property type="match status" value="1"/>
</dbReference>
<evidence type="ECO:0000259" key="13">
    <source>
        <dbReference type="PROSITE" id="PS50929"/>
    </source>
</evidence>
<feature type="transmembrane region" description="Helical" evidence="11">
    <location>
        <begin position="26"/>
        <end position="51"/>
    </location>
</feature>
<keyword evidence="6 14" id="KW-0067">ATP-binding</keyword>
<feature type="domain" description="ABC transmembrane type-1" evidence="13">
    <location>
        <begin position="27"/>
        <end position="309"/>
    </location>
</feature>
<dbReference type="InterPro" id="IPR027417">
    <property type="entry name" value="P-loop_NTPase"/>
</dbReference>
<dbReference type="InterPro" id="IPR003439">
    <property type="entry name" value="ABC_transporter-like_ATP-bd"/>
</dbReference>
<organism evidence="14 15">
    <name type="scientific">Piscinibacter terrae</name>
    <dbReference type="NCBI Taxonomy" id="2496871"/>
    <lineage>
        <taxon>Bacteria</taxon>
        <taxon>Pseudomonadati</taxon>
        <taxon>Pseudomonadota</taxon>
        <taxon>Betaproteobacteria</taxon>
        <taxon>Burkholderiales</taxon>
        <taxon>Sphaerotilaceae</taxon>
        <taxon>Piscinibacter</taxon>
    </lineage>
</organism>
<accession>A0A3N7HTU1</accession>
<dbReference type="GO" id="GO:0005524">
    <property type="term" value="F:ATP binding"/>
    <property type="evidence" value="ECO:0007669"/>
    <property type="project" value="UniProtKB-KW"/>
</dbReference>
<dbReference type="PANTHER" id="PTHR43394:SF1">
    <property type="entry name" value="ATP-BINDING CASSETTE SUB-FAMILY B MEMBER 10, MITOCHONDRIAL"/>
    <property type="match status" value="1"/>
</dbReference>
<dbReference type="GO" id="GO:0016887">
    <property type="term" value="F:ATP hydrolysis activity"/>
    <property type="evidence" value="ECO:0007669"/>
    <property type="project" value="InterPro"/>
</dbReference>
<dbReference type="PROSITE" id="PS50929">
    <property type="entry name" value="ABC_TM1F"/>
    <property type="match status" value="1"/>
</dbReference>
<dbReference type="InterPro" id="IPR036640">
    <property type="entry name" value="ABC1_TM_sf"/>
</dbReference>
<dbReference type="EMBL" id="QUSW01000001">
    <property type="protein sequence ID" value="RQP25720.1"/>
    <property type="molecule type" value="Genomic_DNA"/>
</dbReference>
<dbReference type="Proteomes" id="UP000267464">
    <property type="component" value="Unassembled WGS sequence"/>
</dbReference>
<dbReference type="InterPro" id="IPR003593">
    <property type="entry name" value="AAA+_ATPase"/>
</dbReference>
<dbReference type="AlphaFoldDB" id="A0A3N7HTU1"/>
<dbReference type="NCBIfam" id="TIGR02203">
    <property type="entry name" value="MsbA_lipidA"/>
    <property type="match status" value="1"/>
</dbReference>
<dbReference type="InterPro" id="IPR039421">
    <property type="entry name" value="Type_1_exporter"/>
</dbReference>
<dbReference type="Gene3D" id="1.20.1560.10">
    <property type="entry name" value="ABC transporter type 1, transmembrane domain"/>
    <property type="match status" value="1"/>
</dbReference>
<evidence type="ECO:0000256" key="2">
    <source>
        <dbReference type="ARBA" id="ARBA00022448"/>
    </source>
</evidence>
<dbReference type="PANTHER" id="PTHR43394">
    <property type="entry name" value="ATP-DEPENDENT PERMEASE MDL1, MITOCHONDRIAL"/>
    <property type="match status" value="1"/>
</dbReference>
<dbReference type="Pfam" id="PF00005">
    <property type="entry name" value="ABC_tran"/>
    <property type="match status" value="1"/>
</dbReference>
<sequence>MTSPDLPLKLRIARIAPFFRASRSGLLIALAGSIIGAATEPMIAAFLKLLLDRGFAKNALPLWQVPVAIIGLFGLRGLAGFLAQYGLSWAANRGMLDMRAAMFARLLNAQPALFSRHSASSLVNTLTFEVQTGAVHLVNSLQTLVRDALTLVALMVYLLVLNWQLTLFVALLFPPVALVMRVLSKRLHRLTLETQQATDELAYVVEENVQAWRIVRLHAAQAGQASRFHRVSDSLRRLSIKATVAAATMTPITQVVAAIVLSAVIMAALWQSGHASGRTVGDFVAFVVAMLQLVAPIKHLSEVSGPVTRGLAALERGVHLIEQSPTETGGSFVPARPAGVIELRDVSLQYRDDQAAALDRVTMRIEAGETVALVGPSGAGKTTLVNLLPRFLEPSAGSILLDGMPLREWDMHALRRQFALVSQDVVLFNDTVEANVVLGGDADPKRVTDALRAANLLDFVESLPQGVHTVIGHNGSQLSGGQRQRLAIARAIYKDAPILILDEATSALDSESERLVQEALERLMAGRTSLVIAHRLSTIERADRIVALEDGRVVEQGTHAELLASAGLYARLHALQFKT</sequence>
<dbReference type="Gene3D" id="3.40.50.300">
    <property type="entry name" value="P-loop containing nucleotide triphosphate hydrolases"/>
    <property type="match status" value="1"/>
</dbReference>
<protein>
    <submittedName>
        <fullName evidence="14">Lipid A export permease/ATP-binding protein MsbA</fullName>
    </submittedName>
</protein>
<keyword evidence="3" id="KW-1003">Cell membrane</keyword>
<dbReference type="PROSITE" id="PS00211">
    <property type="entry name" value="ABC_TRANSPORTER_1"/>
    <property type="match status" value="1"/>
</dbReference>
<dbReference type="GO" id="GO:0005886">
    <property type="term" value="C:plasma membrane"/>
    <property type="evidence" value="ECO:0007669"/>
    <property type="project" value="UniProtKB-SubCell"/>
</dbReference>
<keyword evidence="9" id="KW-0445">Lipid transport</keyword>
<comment type="subcellular location">
    <subcellularLocation>
        <location evidence="1">Cell membrane</location>
        <topology evidence="1">Multi-pass membrane protein</topology>
    </subcellularLocation>
</comment>
<evidence type="ECO:0000256" key="5">
    <source>
        <dbReference type="ARBA" id="ARBA00022741"/>
    </source>
</evidence>
<dbReference type="OrthoDB" id="8554730at2"/>
<keyword evidence="7" id="KW-1278">Translocase</keyword>
<evidence type="ECO:0000256" key="9">
    <source>
        <dbReference type="ARBA" id="ARBA00023055"/>
    </source>
</evidence>
<feature type="transmembrane region" description="Helical" evidence="11">
    <location>
        <begin position="154"/>
        <end position="180"/>
    </location>
</feature>
<evidence type="ECO:0000256" key="8">
    <source>
        <dbReference type="ARBA" id="ARBA00022989"/>
    </source>
</evidence>
<evidence type="ECO:0000256" key="11">
    <source>
        <dbReference type="SAM" id="Phobius"/>
    </source>
</evidence>
<evidence type="ECO:0000313" key="14">
    <source>
        <dbReference type="EMBL" id="RQP25720.1"/>
    </source>
</evidence>
<proteinExistence type="predicted"/>
<dbReference type="InterPro" id="IPR017871">
    <property type="entry name" value="ABC_transporter-like_CS"/>
</dbReference>
<dbReference type="SUPFAM" id="SSF90123">
    <property type="entry name" value="ABC transporter transmembrane region"/>
    <property type="match status" value="1"/>
</dbReference>
<dbReference type="SMART" id="SM00382">
    <property type="entry name" value="AAA"/>
    <property type="match status" value="1"/>
</dbReference>
<keyword evidence="5" id="KW-0547">Nucleotide-binding</keyword>
<dbReference type="GO" id="GO:0034040">
    <property type="term" value="F:ATPase-coupled lipid transmembrane transporter activity"/>
    <property type="evidence" value="ECO:0007669"/>
    <property type="project" value="InterPro"/>
</dbReference>
<evidence type="ECO:0000256" key="7">
    <source>
        <dbReference type="ARBA" id="ARBA00022967"/>
    </source>
</evidence>
<evidence type="ECO:0000259" key="12">
    <source>
        <dbReference type="PROSITE" id="PS50893"/>
    </source>
</evidence>
<name>A0A3N7HTU1_9BURK</name>
<dbReference type="CDD" id="cd18552">
    <property type="entry name" value="ABC_6TM_MsbA_like"/>
    <property type="match status" value="1"/>
</dbReference>
<dbReference type="GO" id="GO:0015421">
    <property type="term" value="F:ABC-type oligopeptide transporter activity"/>
    <property type="evidence" value="ECO:0007669"/>
    <property type="project" value="TreeGrafter"/>
</dbReference>